<sequence length="336" mass="34151">MVFPILWLVVFGVIAAALFKLAFLDGLSAEAEAQTPSAQLQTATVEATRASVTNLVQAQGSVVADPAAKIRSTSDGSVVFIDVEAGQAVAKGDRLFQVRKPVESPPEALPQQDDDDAPRPAPVQLYTYSDVVATASGTLADFPVLLNQQVTVGDEIASVSPGTYSVQGTLSTEQQFRILDRPQTAKVTLNGGPAPFDCAAITTGGPAEKDPAQDPGVPDGQPAGGTTGTFSCAVPAGIAVFSGLGASVDITAGHAEDVVTVPATAVRGAVQNGVVWVVRDASAEAPEERAVSLGLNDGQQVEITEGLAAGEQILQFVPGAPAQDSGEFGMAGAMGG</sequence>
<evidence type="ECO:0000259" key="2">
    <source>
        <dbReference type="Pfam" id="PF25967"/>
    </source>
</evidence>
<dbReference type="InterPro" id="IPR058627">
    <property type="entry name" value="MdtA-like_C"/>
</dbReference>
<dbReference type="PANTHER" id="PTHR30469:SF33">
    <property type="entry name" value="SLR1207 PROTEIN"/>
    <property type="match status" value="1"/>
</dbReference>
<feature type="region of interest" description="Disordered" evidence="1">
    <location>
        <begin position="204"/>
        <end position="226"/>
    </location>
</feature>
<protein>
    <submittedName>
        <fullName evidence="3">Efflux RND transporter periplasmic adaptor subunit</fullName>
    </submittedName>
</protein>
<reference evidence="3" key="1">
    <citation type="submission" date="2022-09" db="EMBL/GenBank/DDBJ databases">
        <authorList>
            <person name="Li D."/>
            <person name="Cheng J."/>
            <person name="Li Y."/>
        </authorList>
    </citation>
    <scope>NUCLEOTIDE SEQUENCE</scope>
    <source>
        <strain evidence="3">DL</strain>
    </source>
</reference>
<evidence type="ECO:0000313" key="4">
    <source>
        <dbReference type="Proteomes" id="UP001063368"/>
    </source>
</evidence>
<dbReference type="Proteomes" id="UP001063368">
    <property type="component" value="Chromosome"/>
</dbReference>
<dbReference type="EMBL" id="CP106856">
    <property type="protein sequence ID" value="UYB35121.1"/>
    <property type="molecule type" value="Genomic_DNA"/>
</dbReference>
<dbReference type="Gene3D" id="2.40.420.20">
    <property type="match status" value="1"/>
</dbReference>
<feature type="domain" description="Multidrug resistance protein MdtA-like C-terminal permuted SH3" evidence="2">
    <location>
        <begin position="257"/>
        <end position="313"/>
    </location>
</feature>
<dbReference type="PANTHER" id="PTHR30469">
    <property type="entry name" value="MULTIDRUG RESISTANCE PROTEIN MDTA"/>
    <property type="match status" value="1"/>
</dbReference>
<name>A0ABY6FPI0_9MICC</name>
<dbReference type="Pfam" id="PF25967">
    <property type="entry name" value="RND-MFP_C"/>
    <property type="match status" value="1"/>
</dbReference>
<evidence type="ECO:0000313" key="3">
    <source>
        <dbReference type="EMBL" id="UYB35121.1"/>
    </source>
</evidence>
<gene>
    <name evidence="3" type="ORF">N9A08_10800</name>
</gene>
<evidence type="ECO:0000256" key="1">
    <source>
        <dbReference type="SAM" id="MobiDB-lite"/>
    </source>
</evidence>
<proteinExistence type="predicted"/>
<dbReference type="RefSeq" id="WP_263127171.1">
    <property type="nucleotide sequence ID" value="NZ_CP106856.1"/>
</dbReference>
<accession>A0ABY6FPI0</accession>
<feature type="region of interest" description="Disordered" evidence="1">
    <location>
        <begin position="102"/>
        <end position="122"/>
    </location>
</feature>
<keyword evidence="4" id="KW-1185">Reference proteome</keyword>
<organism evidence="3 4">
    <name type="scientific">Arthrobacter koreensis</name>
    <dbReference type="NCBI Taxonomy" id="199136"/>
    <lineage>
        <taxon>Bacteria</taxon>
        <taxon>Bacillati</taxon>
        <taxon>Actinomycetota</taxon>
        <taxon>Actinomycetes</taxon>
        <taxon>Micrococcales</taxon>
        <taxon>Micrococcaceae</taxon>
        <taxon>Arthrobacter</taxon>
    </lineage>
</organism>